<evidence type="ECO:0000313" key="2">
    <source>
        <dbReference type="EMBL" id="WAS96889.1"/>
    </source>
</evidence>
<keyword evidence="1" id="KW-0813">Transport</keyword>
<dbReference type="InterPro" id="IPR051909">
    <property type="entry name" value="MFP_Cation_Efflux"/>
</dbReference>
<organism evidence="2 3">
    <name type="scientific">Nannocystis punicea</name>
    <dbReference type="NCBI Taxonomy" id="2995304"/>
    <lineage>
        <taxon>Bacteria</taxon>
        <taxon>Pseudomonadati</taxon>
        <taxon>Myxococcota</taxon>
        <taxon>Polyangia</taxon>
        <taxon>Nannocystales</taxon>
        <taxon>Nannocystaceae</taxon>
        <taxon>Nannocystis</taxon>
    </lineage>
</organism>
<dbReference type="Proteomes" id="UP001164459">
    <property type="component" value="Chromosome"/>
</dbReference>
<dbReference type="PANTHER" id="PTHR30097:SF4">
    <property type="entry name" value="SLR6042 PROTEIN"/>
    <property type="match status" value="1"/>
</dbReference>
<reference evidence="2" key="1">
    <citation type="submission" date="2022-11" db="EMBL/GenBank/DDBJ databases">
        <title>Minimal conservation of predation-associated metabolite biosynthetic gene clusters underscores biosynthetic potential of Myxococcota including descriptions for ten novel species: Archangium lansinium sp. nov., Myxococcus landrumus sp. nov., Nannocystis bai.</title>
        <authorList>
            <person name="Ahearne A."/>
            <person name="Stevens C."/>
            <person name="Dowd S."/>
        </authorList>
    </citation>
    <scope>NUCLEOTIDE SEQUENCE</scope>
    <source>
        <strain evidence="2">Fl3</strain>
    </source>
</reference>
<protein>
    <recommendedName>
        <fullName evidence="4">RND efflux pump membrane fusion protein barrel-sandwich domain-containing protein</fullName>
    </recommendedName>
</protein>
<dbReference type="EMBL" id="CP114040">
    <property type="protein sequence ID" value="WAS96889.1"/>
    <property type="molecule type" value="Genomic_DNA"/>
</dbReference>
<name>A0ABY7HCY9_9BACT</name>
<keyword evidence="3" id="KW-1185">Reference proteome</keyword>
<evidence type="ECO:0000313" key="3">
    <source>
        <dbReference type="Proteomes" id="UP001164459"/>
    </source>
</evidence>
<dbReference type="Gene3D" id="2.40.420.20">
    <property type="match status" value="1"/>
</dbReference>
<dbReference type="RefSeq" id="WP_269039252.1">
    <property type="nucleotide sequence ID" value="NZ_CP114040.1"/>
</dbReference>
<evidence type="ECO:0000256" key="1">
    <source>
        <dbReference type="ARBA" id="ARBA00022448"/>
    </source>
</evidence>
<dbReference type="PANTHER" id="PTHR30097">
    <property type="entry name" value="CATION EFFLUX SYSTEM PROTEIN CUSB"/>
    <property type="match status" value="1"/>
</dbReference>
<accession>A0ABY7HCY9</accession>
<sequence>MLAKVARPDRLKAQLAIAETLVKDVGLGMRAHIDTRNGVVDGEVVRVDPAASKGTVTVDVALTGPLPRGARPDQNIAGTVELERLGDVLYVRKPAAVQPDSTMGIFRIDGEGPYASRTNVQFGRVSASTVEVVAGLSEGDRIILSEMSKADGSDRIKLE</sequence>
<proteinExistence type="predicted"/>
<evidence type="ECO:0008006" key="4">
    <source>
        <dbReference type="Google" id="ProtNLM"/>
    </source>
</evidence>
<gene>
    <name evidence="2" type="ORF">O0S08_12135</name>
</gene>